<evidence type="ECO:0000313" key="2">
    <source>
        <dbReference type="Proteomes" id="UP000605992"/>
    </source>
</evidence>
<sequence length="59" mass="6708">MWLAEYAPELIAAERRRYPKIDWIAERIGTTSRVETVPIPLDCVDGGARHTRWAPACVV</sequence>
<reference evidence="1" key="1">
    <citation type="submission" date="2021-01" db="EMBL/GenBank/DDBJ databases">
        <title>Whole genome shotgun sequence of Planotetraspora thailandica NBRC 104271.</title>
        <authorList>
            <person name="Komaki H."/>
            <person name="Tamura T."/>
        </authorList>
    </citation>
    <scope>NUCLEOTIDE SEQUENCE</scope>
    <source>
        <strain evidence="1">NBRC 104271</strain>
    </source>
</reference>
<dbReference type="RefSeq" id="WP_203946781.1">
    <property type="nucleotide sequence ID" value="NZ_BOOR01000037.1"/>
</dbReference>
<evidence type="ECO:0000313" key="1">
    <source>
        <dbReference type="EMBL" id="GII56643.1"/>
    </source>
</evidence>
<keyword evidence="2" id="KW-1185">Reference proteome</keyword>
<accession>A0A8J3XZ72</accession>
<protein>
    <submittedName>
        <fullName evidence="1">Uncharacterized protein</fullName>
    </submittedName>
</protein>
<gene>
    <name evidence="1" type="ORF">Pth03_50320</name>
</gene>
<dbReference type="Proteomes" id="UP000605992">
    <property type="component" value="Unassembled WGS sequence"/>
</dbReference>
<organism evidence="1 2">
    <name type="scientific">Planotetraspora thailandica</name>
    <dbReference type="NCBI Taxonomy" id="487172"/>
    <lineage>
        <taxon>Bacteria</taxon>
        <taxon>Bacillati</taxon>
        <taxon>Actinomycetota</taxon>
        <taxon>Actinomycetes</taxon>
        <taxon>Streptosporangiales</taxon>
        <taxon>Streptosporangiaceae</taxon>
        <taxon>Planotetraspora</taxon>
    </lineage>
</organism>
<dbReference type="EMBL" id="BOOR01000037">
    <property type="protein sequence ID" value="GII56643.1"/>
    <property type="molecule type" value="Genomic_DNA"/>
</dbReference>
<name>A0A8J3XZ72_9ACTN</name>
<proteinExistence type="predicted"/>
<dbReference type="AlphaFoldDB" id="A0A8J3XZ72"/>
<comment type="caution">
    <text evidence="1">The sequence shown here is derived from an EMBL/GenBank/DDBJ whole genome shotgun (WGS) entry which is preliminary data.</text>
</comment>